<dbReference type="EMBL" id="VJZL01000003">
    <property type="protein sequence ID" value="TRX12541.1"/>
    <property type="molecule type" value="Genomic_DNA"/>
</dbReference>
<evidence type="ECO:0000313" key="2">
    <source>
        <dbReference type="EMBL" id="TRX12541.1"/>
    </source>
</evidence>
<dbReference type="Proteomes" id="UP000318669">
    <property type="component" value="Unassembled WGS sequence"/>
</dbReference>
<evidence type="ECO:0000313" key="1">
    <source>
        <dbReference type="EMBL" id="TRX06533.1"/>
    </source>
</evidence>
<name>A0A553BW87_9FLAO</name>
<organism evidence="2 4">
    <name type="scientific">Flavobacterium gawalongense</name>
    <dbReference type="NCBI Taxonomy" id="2594432"/>
    <lineage>
        <taxon>Bacteria</taxon>
        <taxon>Pseudomonadati</taxon>
        <taxon>Bacteroidota</taxon>
        <taxon>Flavobacteriia</taxon>
        <taxon>Flavobacteriales</taxon>
        <taxon>Flavobacteriaceae</taxon>
        <taxon>Flavobacterium</taxon>
    </lineage>
</organism>
<protein>
    <submittedName>
        <fullName evidence="2">Transposase</fullName>
    </submittedName>
</protein>
<accession>A0A553BW87</accession>
<reference evidence="3 4" key="1">
    <citation type="submission" date="2019-07" db="EMBL/GenBank/DDBJ databases">
        <title>Novel species of Flavobacterium.</title>
        <authorList>
            <person name="Liu Q."/>
            <person name="Xin Y.-H."/>
        </authorList>
    </citation>
    <scope>NUCLEOTIDE SEQUENCE [LARGE SCALE GENOMIC DNA]</scope>
    <source>
        <strain evidence="1 3">GSP39</strain>
        <strain evidence="2 4">GSR22</strain>
    </source>
</reference>
<dbReference type="Proteomes" id="UP000318528">
    <property type="component" value="Unassembled WGS sequence"/>
</dbReference>
<evidence type="ECO:0000313" key="3">
    <source>
        <dbReference type="Proteomes" id="UP000318528"/>
    </source>
</evidence>
<keyword evidence="3" id="KW-1185">Reference proteome</keyword>
<dbReference type="Pfam" id="PF05717">
    <property type="entry name" value="TnpB_IS66"/>
    <property type="match status" value="1"/>
</dbReference>
<dbReference type="EMBL" id="VJZN01000011">
    <property type="protein sequence ID" value="TRX06533.1"/>
    <property type="molecule type" value="Genomic_DNA"/>
</dbReference>
<dbReference type="AlphaFoldDB" id="A0A553BW87"/>
<gene>
    <name evidence="2" type="ORF">FNW11_03120</name>
    <name evidence="1" type="ORF">FNW12_08030</name>
</gene>
<dbReference type="InterPro" id="IPR008878">
    <property type="entry name" value="Transposase_IS66_Orf2"/>
</dbReference>
<dbReference type="RefSeq" id="WP_143387066.1">
    <property type="nucleotide sequence ID" value="NZ_VJZL01000003.1"/>
</dbReference>
<proteinExistence type="predicted"/>
<sequence>MPELKNTALRNNNNKSKTHIKLLYWDGDGFAVFYKRLEQGRFDFIKHQA</sequence>
<comment type="caution">
    <text evidence="2">The sequence shown here is derived from an EMBL/GenBank/DDBJ whole genome shotgun (WGS) entry which is preliminary data.</text>
</comment>
<dbReference type="OrthoDB" id="4956084at2"/>
<evidence type="ECO:0000313" key="4">
    <source>
        <dbReference type="Proteomes" id="UP000318669"/>
    </source>
</evidence>